<dbReference type="GO" id="GO:0004843">
    <property type="term" value="F:cysteine-type deubiquitinase activity"/>
    <property type="evidence" value="ECO:0007669"/>
    <property type="project" value="UniProtKB-EC"/>
</dbReference>
<comment type="catalytic activity">
    <reaction evidence="1">
        <text>Thiol-dependent hydrolysis of ester, thioester, amide, peptide and isopeptide bonds formed by the C-terminal Gly of ubiquitin (a 76-residue protein attached to proteins as an intracellular targeting signal).</text>
        <dbReference type="EC" id="3.4.19.12"/>
    </reaction>
</comment>
<keyword evidence="6" id="KW-0788">Thiol protease</keyword>
<dbReference type="Pfam" id="PF02338">
    <property type="entry name" value="OTU"/>
    <property type="match status" value="1"/>
</dbReference>
<keyword evidence="5" id="KW-0378">Hydrolase</keyword>
<feature type="compositionally biased region" description="Basic and acidic residues" evidence="9">
    <location>
        <begin position="163"/>
        <end position="175"/>
    </location>
</feature>
<dbReference type="EMBL" id="JANPWB010000014">
    <property type="protein sequence ID" value="KAJ1100284.1"/>
    <property type="molecule type" value="Genomic_DNA"/>
</dbReference>
<protein>
    <recommendedName>
        <fullName evidence="8">OTU domain-containing protein 1</fullName>
        <ecNumber evidence="2">3.4.19.12</ecNumber>
    </recommendedName>
</protein>
<organism evidence="11 12">
    <name type="scientific">Pleurodeles waltl</name>
    <name type="common">Iberian ribbed newt</name>
    <dbReference type="NCBI Taxonomy" id="8319"/>
    <lineage>
        <taxon>Eukaryota</taxon>
        <taxon>Metazoa</taxon>
        <taxon>Chordata</taxon>
        <taxon>Craniata</taxon>
        <taxon>Vertebrata</taxon>
        <taxon>Euteleostomi</taxon>
        <taxon>Amphibia</taxon>
        <taxon>Batrachia</taxon>
        <taxon>Caudata</taxon>
        <taxon>Salamandroidea</taxon>
        <taxon>Salamandridae</taxon>
        <taxon>Pleurodelinae</taxon>
        <taxon>Pleurodeles</taxon>
    </lineage>
</organism>
<evidence type="ECO:0000256" key="6">
    <source>
        <dbReference type="ARBA" id="ARBA00022807"/>
    </source>
</evidence>
<dbReference type="AlphaFoldDB" id="A0AAV7MAS3"/>
<gene>
    <name evidence="11" type="ORF">NDU88_005370</name>
</gene>
<evidence type="ECO:0000256" key="9">
    <source>
        <dbReference type="SAM" id="MobiDB-lite"/>
    </source>
</evidence>
<dbReference type="CDD" id="cd22747">
    <property type="entry name" value="OTU_OTUD1"/>
    <property type="match status" value="1"/>
</dbReference>
<dbReference type="PANTHER" id="PTHR12419">
    <property type="entry name" value="OTU DOMAIN CONTAINING PROTEIN"/>
    <property type="match status" value="1"/>
</dbReference>
<dbReference type="InterPro" id="IPR050704">
    <property type="entry name" value="Peptidase_C85-like"/>
</dbReference>
<feature type="region of interest" description="Disordered" evidence="9">
    <location>
        <begin position="120"/>
        <end position="184"/>
    </location>
</feature>
<accession>A0AAV7MAS3</accession>
<proteinExistence type="predicted"/>
<evidence type="ECO:0000256" key="3">
    <source>
        <dbReference type="ARBA" id="ARBA00022670"/>
    </source>
</evidence>
<evidence type="ECO:0000256" key="4">
    <source>
        <dbReference type="ARBA" id="ARBA00022786"/>
    </source>
</evidence>
<reference evidence="11" key="1">
    <citation type="journal article" date="2022" name="bioRxiv">
        <title>Sequencing and chromosome-scale assembly of the giantPleurodeles waltlgenome.</title>
        <authorList>
            <person name="Brown T."/>
            <person name="Elewa A."/>
            <person name="Iarovenko S."/>
            <person name="Subramanian E."/>
            <person name="Araus A.J."/>
            <person name="Petzold A."/>
            <person name="Susuki M."/>
            <person name="Suzuki K.-i.T."/>
            <person name="Hayashi T."/>
            <person name="Toyoda A."/>
            <person name="Oliveira C."/>
            <person name="Osipova E."/>
            <person name="Leigh N.D."/>
            <person name="Simon A."/>
            <person name="Yun M.H."/>
        </authorList>
    </citation>
    <scope>NUCLEOTIDE SEQUENCE</scope>
    <source>
        <strain evidence="11">20211129_DDA</strain>
        <tissue evidence="11">Liver</tissue>
    </source>
</reference>
<dbReference type="Proteomes" id="UP001066276">
    <property type="component" value="Chromosome 10"/>
</dbReference>
<evidence type="ECO:0000256" key="5">
    <source>
        <dbReference type="ARBA" id="ARBA00022801"/>
    </source>
</evidence>
<comment type="caution">
    <text evidence="11">The sequence shown here is derived from an EMBL/GenBank/DDBJ whole genome shotgun (WGS) entry which is preliminary data.</text>
</comment>
<dbReference type="GO" id="GO:0070536">
    <property type="term" value="P:protein K63-linked deubiquitination"/>
    <property type="evidence" value="ECO:0007669"/>
    <property type="project" value="TreeGrafter"/>
</dbReference>
<evidence type="ECO:0000256" key="2">
    <source>
        <dbReference type="ARBA" id="ARBA00012759"/>
    </source>
</evidence>
<name>A0AAV7MAS3_PLEWA</name>
<evidence type="ECO:0000313" key="11">
    <source>
        <dbReference type="EMBL" id="KAJ1100284.1"/>
    </source>
</evidence>
<feature type="domain" description="OTU" evidence="10">
    <location>
        <begin position="205"/>
        <end position="334"/>
    </location>
</feature>
<sequence length="377" mass="41785">MQLYSSVLTHYPEPVFKTSNSSSADCPPATQQSTTMPAFSSCFELLPHDGTGGPGPFTSSTRITVRPVERIVPIRIIGEPMAPTTITGGDPALPLDSRYLDARGAEGARSAAWLSELVQQHGGEEEAMEEPDLPAHGPSQTDSGLGTEPPESRHLEVQGFSYKRQENDQEVRPEPRGPQSEASQKHALYLAELEQQDCYLQQKGRYRFSIIPDGNCLYRAISKAMYGDQGMHKQLREQTVYHVADHLEEFNPLIEGDAGHFLIGAAQDGAWAGYPELLAMSQMLNVNICLTTGGRPECPTVSTMVHYLGPDDSSRPSIWLSWLSNGHYDAVFDCHLPNPEYENWRKQTQAQRQRDEDLAKSMAISLSKMYIEQNACS</sequence>
<evidence type="ECO:0000256" key="8">
    <source>
        <dbReference type="ARBA" id="ARBA00074858"/>
    </source>
</evidence>
<dbReference type="SUPFAM" id="SSF54001">
    <property type="entry name" value="Cysteine proteinases"/>
    <property type="match status" value="1"/>
</dbReference>
<dbReference type="Gene3D" id="3.90.70.80">
    <property type="match status" value="1"/>
</dbReference>
<evidence type="ECO:0000259" key="10">
    <source>
        <dbReference type="PROSITE" id="PS50802"/>
    </source>
</evidence>
<dbReference type="EC" id="3.4.19.12" evidence="2"/>
<dbReference type="FunFam" id="3.90.70.80:FF:000010">
    <property type="entry name" value="OTU domain-containing protein 1"/>
    <property type="match status" value="1"/>
</dbReference>
<keyword evidence="3" id="KW-0645">Protease</keyword>
<dbReference type="InterPro" id="IPR038765">
    <property type="entry name" value="Papain-like_cys_pep_sf"/>
</dbReference>
<keyword evidence="12" id="KW-1185">Reference proteome</keyword>
<dbReference type="PROSITE" id="PS50802">
    <property type="entry name" value="OTU"/>
    <property type="match status" value="1"/>
</dbReference>
<keyword evidence="4" id="KW-0833">Ubl conjugation pathway</keyword>
<comment type="function">
    <text evidence="7">Deubiquitinating enzyme that specifically hydrolyzes 'Lys-63'-linked polyubiquitin to monoubiquitin. Required for the stability and translation of a subset mRNAs with a high abundance of rare codons by mediating deubiquitination of 40S ribosomal protein RPS10/eS10, thereby antagonizing ZNF598-mediated 40S ubiquitination. The abundance of rare codons in mRNAs can limit the translation rate and can lead to ribosome collisions that trigger activation of ribosome quality control (RQC) pathway by ZNF598. OTUD1-mediated deubiquitination prevents activation of the RQC and subsequent dissociation of ribosomes and stimulates formation of polysomes and translation.</text>
</comment>
<evidence type="ECO:0000313" key="12">
    <source>
        <dbReference type="Proteomes" id="UP001066276"/>
    </source>
</evidence>
<dbReference type="InterPro" id="IPR003323">
    <property type="entry name" value="OTU_dom"/>
</dbReference>
<dbReference type="PANTHER" id="PTHR12419:SF101">
    <property type="entry name" value="OTU DOMAIN-CONTAINING PROTEIN 1"/>
    <property type="match status" value="1"/>
</dbReference>
<dbReference type="InterPro" id="IPR047834">
    <property type="entry name" value="OTUD1_OTU"/>
</dbReference>
<evidence type="ECO:0000256" key="1">
    <source>
        <dbReference type="ARBA" id="ARBA00000707"/>
    </source>
</evidence>
<evidence type="ECO:0000256" key="7">
    <source>
        <dbReference type="ARBA" id="ARBA00057633"/>
    </source>
</evidence>
<dbReference type="GO" id="GO:0006508">
    <property type="term" value="P:proteolysis"/>
    <property type="evidence" value="ECO:0007669"/>
    <property type="project" value="UniProtKB-KW"/>
</dbReference>